<feature type="transmembrane region" description="Helical" evidence="8">
    <location>
        <begin position="57"/>
        <end position="76"/>
    </location>
</feature>
<keyword evidence="3 8" id="KW-0813">Transport</keyword>
<dbReference type="InterPro" id="IPR024671">
    <property type="entry name" value="Atg22-like"/>
</dbReference>
<evidence type="ECO:0000256" key="9">
    <source>
        <dbReference type="SAM" id="MobiDB-lite"/>
    </source>
</evidence>
<evidence type="ECO:0000256" key="2">
    <source>
        <dbReference type="ARBA" id="ARBA00006978"/>
    </source>
</evidence>
<dbReference type="GO" id="GO:0006914">
    <property type="term" value="P:autophagy"/>
    <property type="evidence" value="ECO:0007669"/>
    <property type="project" value="UniProtKB-KW"/>
</dbReference>
<dbReference type="GO" id="GO:0006865">
    <property type="term" value="P:amino acid transport"/>
    <property type="evidence" value="ECO:0007669"/>
    <property type="project" value="UniProtKB-KW"/>
</dbReference>
<dbReference type="InterPro" id="IPR050495">
    <property type="entry name" value="ATG22/LtaA_families"/>
</dbReference>
<comment type="function">
    <text evidence="8">Vacuolar effluxer which mediate the efflux of amino acids resulting from autophagic degradation. The release of autophagic amino acids allows the maintenance of protein synthesis and viability during nitrogen starvation.</text>
</comment>
<feature type="transmembrane region" description="Helical" evidence="8">
    <location>
        <begin position="354"/>
        <end position="375"/>
    </location>
</feature>
<evidence type="ECO:0000256" key="8">
    <source>
        <dbReference type="RuleBase" id="RU363073"/>
    </source>
</evidence>
<dbReference type="EMBL" id="MU001641">
    <property type="protein sequence ID" value="KAF2479339.1"/>
    <property type="molecule type" value="Genomic_DNA"/>
</dbReference>
<dbReference type="RefSeq" id="XP_033585909.1">
    <property type="nucleotide sequence ID" value="XM_033731951.1"/>
</dbReference>
<dbReference type="SUPFAM" id="SSF103473">
    <property type="entry name" value="MFS general substrate transporter"/>
    <property type="match status" value="1"/>
</dbReference>
<evidence type="ECO:0000256" key="6">
    <source>
        <dbReference type="ARBA" id="ARBA00023006"/>
    </source>
</evidence>
<dbReference type="Proteomes" id="UP000799767">
    <property type="component" value="Unassembled WGS sequence"/>
</dbReference>
<evidence type="ECO:0000256" key="5">
    <source>
        <dbReference type="ARBA" id="ARBA00022989"/>
    </source>
</evidence>
<dbReference type="PANTHER" id="PTHR23519">
    <property type="entry name" value="AUTOPHAGY-RELATED PROTEIN 22"/>
    <property type="match status" value="1"/>
</dbReference>
<feature type="transmembrane region" description="Helical" evidence="8">
    <location>
        <begin position="418"/>
        <end position="438"/>
    </location>
</feature>
<keyword evidence="5 8" id="KW-1133">Transmembrane helix</keyword>
<sequence length="555" mass="61472">MAEVTDDKTASAVYSDHNGSSEDGPRNQGAGYAIIEQEYIIPEVGDGTRKTTTPREYWAFALYNLGATGVGLGNYAGGLQQQLVESAHPSGYLDWPSKTSTSAFILDLNGIIFAVQVVILLVIGPYADYGRWRPWILIVWTIIAIAASFAFLGFSKPSQWNLVSGFYVLGNVAVNVTGSFYFAAYPSIVRDLPQMQESERQVLEGTKTPAEHNQLDGLERSRLSNWTYVFSGLGSTAFILLALAISYGIGYQTIPENDRIFGVVTAYFGGIFILTSIPWFLLDQHRPGSRLPDNTSWLTVGPKQIWEAAKNVAHLKQTFLYILAYFCLADASSTSGNIVQILQNNTINFDTVKYSGLYAVVYGTTGIGVLVQICIQKKWKITPKTMFIWNTVPTIAVNIWGIIGIWTNAIGFHHEWEFWLFQAWIGGASAAWQAYSTTLMAEVSPAPKMYIFFALFNTVGKTSSFVGPFISGAIIDDAKGNNNAGFWFPLFLSLLGLGLLLFVNVDKAKQDCAKFLERERDDLYKSYGQRGDIQVEVEERNPSVTVDTKEAEKED</sequence>
<dbReference type="InterPro" id="IPR036259">
    <property type="entry name" value="MFS_trans_sf"/>
</dbReference>
<comment type="subcellular location">
    <subcellularLocation>
        <location evidence="1 8">Vacuole membrane</location>
        <topology evidence="1 8">Multi-pass membrane protein</topology>
    </subcellularLocation>
</comment>
<dbReference type="Pfam" id="PF11700">
    <property type="entry name" value="ATG22"/>
    <property type="match status" value="1"/>
</dbReference>
<feature type="transmembrane region" description="Helical" evidence="8">
    <location>
        <begin position="228"/>
        <end position="249"/>
    </location>
</feature>
<dbReference type="PANTHER" id="PTHR23519:SF5">
    <property type="entry name" value="AUTOPHAGY-RELATED PROTEIN"/>
    <property type="match status" value="1"/>
</dbReference>
<accession>A0A6A6PH64</accession>
<dbReference type="Gene3D" id="1.20.1250.20">
    <property type="entry name" value="MFS general substrate transporter like domains"/>
    <property type="match status" value="1"/>
</dbReference>
<protein>
    <recommendedName>
        <fullName evidence="8">Autophagy-related protein</fullName>
    </recommendedName>
</protein>
<evidence type="ECO:0000256" key="1">
    <source>
        <dbReference type="ARBA" id="ARBA00004128"/>
    </source>
</evidence>
<feature type="transmembrane region" description="Helical" evidence="8">
    <location>
        <begin position="261"/>
        <end position="282"/>
    </location>
</feature>
<feature type="region of interest" description="Disordered" evidence="9">
    <location>
        <begin position="1"/>
        <end position="28"/>
    </location>
</feature>
<evidence type="ECO:0000313" key="10">
    <source>
        <dbReference type="EMBL" id="KAF2479339.1"/>
    </source>
</evidence>
<feature type="transmembrane region" description="Helical" evidence="8">
    <location>
        <begin position="387"/>
        <end position="406"/>
    </location>
</feature>
<dbReference type="AlphaFoldDB" id="A0A6A6PH64"/>
<feature type="transmembrane region" description="Helical" evidence="8">
    <location>
        <begin position="103"/>
        <end position="123"/>
    </location>
</feature>
<keyword evidence="6 8" id="KW-0072">Autophagy</keyword>
<feature type="transmembrane region" description="Helical" evidence="8">
    <location>
        <begin position="166"/>
        <end position="185"/>
    </location>
</feature>
<proteinExistence type="inferred from homology"/>
<keyword evidence="8" id="KW-0926">Vacuole</keyword>
<evidence type="ECO:0000313" key="11">
    <source>
        <dbReference type="Proteomes" id="UP000799767"/>
    </source>
</evidence>
<evidence type="ECO:0000256" key="7">
    <source>
        <dbReference type="ARBA" id="ARBA00023136"/>
    </source>
</evidence>
<name>A0A6A6PH64_9PEZI</name>
<feature type="transmembrane region" description="Helical" evidence="8">
    <location>
        <begin position="135"/>
        <end position="154"/>
    </location>
</feature>
<feature type="transmembrane region" description="Helical" evidence="8">
    <location>
        <begin position="486"/>
        <end position="505"/>
    </location>
</feature>
<keyword evidence="4 8" id="KW-0812">Transmembrane</keyword>
<evidence type="ECO:0000256" key="4">
    <source>
        <dbReference type="ARBA" id="ARBA00022692"/>
    </source>
</evidence>
<comment type="similarity">
    <text evidence="2 8">Belongs to the ATG22 family.</text>
</comment>
<dbReference type="GO" id="GO:0005774">
    <property type="term" value="C:vacuolar membrane"/>
    <property type="evidence" value="ECO:0007669"/>
    <property type="project" value="UniProtKB-SubCell"/>
</dbReference>
<keyword evidence="7 8" id="KW-0472">Membrane</keyword>
<evidence type="ECO:0000256" key="3">
    <source>
        <dbReference type="ARBA" id="ARBA00022448"/>
    </source>
</evidence>
<feature type="transmembrane region" description="Helical" evidence="8">
    <location>
        <begin position="450"/>
        <end position="474"/>
    </location>
</feature>
<keyword evidence="11" id="KW-1185">Reference proteome</keyword>
<reference evidence="10" key="1">
    <citation type="journal article" date="2020" name="Stud. Mycol.">
        <title>101 Dothideomycetes genomes: a test case for predicting lifestyles and emergence of pathogens.</title>
        <authorList>
            <person name="Haridas S."/>
            <person name="Albert R."/>
            <person name="Binder M."/>
            <person name="Bloem J."/>
            <person name="Labutti K."/>
            <person name="Salamov A."/>
            <person name="Andreopoulos B."/>
            <person name="Baker S."/>
            <person name="Barry K."/>
            <person name="Bills G."/>
            <person name="Bluhm B."/>
            <person name="Cannon C."/>
            <person name="Castanera R."/>
            <person name="Culley D."/>
            <person name="Daum C."/>
            <person name="Ezra D."/>
            <person name="Gonzalez J."/>
            <person name="Henrissat B."/>
            <person name="Kuo A."/>
            <person name="Liang C."/>
            <person name="Lipzen A."/>
            <person name="Lutzoni F."/>
            <person name="Magnuson J."/>
            <person name="Mondo S."/>
            <person name="Nolan M."/>
            <person name="Ohm R."/>
            <person name="Pangilinan J."/>
            <person name="Park H.-J."/>
            <person name="Ramirez L."/>
            <person name="Alfaro M."/>
            <person name="Sun H."/>
            <person name="Tritt A."/>
            <person name="Yoshinaga Y."/>
            <person name="Zwiers L.-H."/>
            <person name="Turgeon B."/>
            <person name="Goodwin S."/>
            <person name="Spatafora J."/>
            <person name="Crous P."/>
            <person name="Grigoriev I."/>
        </authorList>
    </citation>
    <scope>NUCLEOTIDE SEQUENCE</scope>
    <source>
        <strain evidence="10">CBS 113389</strain>
    </source>
</reference>
<organism evidence="10 11">
    <name type="scientific">Neohortaea acidophila</name>
    <dbReference type="NCBI Taxonomy" id="245834"/>
    <lineage>
        <taxon>Eukaryota</taxon>
        <taxon>Fungi</taxon>
        <taxon>Dikarya</taxon>
        <taxon>Ascomycota</taxon>
        <taxon>Pezizomycotina</taxon>
        <taxon>Dothideomycetes</taxon>
        <taxon>Dothideomycetidae</taxon>
        <taxon>Mycosphaerellales</taxon>
        <taxon>Teratosphaeriaceae</taxon>
        <taxon>Neohortaea</taxon>
    </lineage>
</organism>
<feature type="transmembrane region" description="Helical" evidence="8">
    <location>
        <begin position="319"/>
        <end position="342"/>
    </location>
</feature>
<dbReference type="GeneID" id="54472953"/>
<keyword evidence="8" id="KW-0029">Amino-acid transport</keyword>
<gene>
    <name evidence="10" type="ORF">BDY17DRAFT_271508</name>
</gene>
<dbReference type="OrthoDB" id="42657at2759"/>